<name>A0A6S6UBW8_9GAMM</name>
<dbReference type="Pfam" id="PF12697">
    <property type="entry name" value="Abhydrolase_6"/>
    <property type="match status" value="1"/>
</dbReference>
<protein>
    <submittedName>
        <fullName evidence="2">Lipase (EC)</fullName>
        <ecNumber evidence="2">3.1.1.3</ecNumber>
    </submittedName>
</protein>
<dbReference type="SUPFAM" id="SSF53474">
    <property type="entry name" value="alpha/beta-Hydrolases"/>
    <property type="match status" value="1"/>
</dbReference>
<dbReference type="EC" id="3.1.1.3" evidence="2"/>
<evidence type="ECO:0000313" key="2">
    <source>
        <dbReference type="EMBL" id="CAA6829319.1"/>
    </source>
</evidence>
<dbReference type="AlphaFoldDB" id="A0A6S6UBW8"/>
<dbReference type="InterPro" id="IPR000073">
    <property type="entry name" value="AB_hydrolase_1"/>
</dbReference>
<sequence>MPIAPSTDSVILLHGLARSNRSFARLEVVLNDSGYHTVNYNYPSTRQNIEKLAEDAIRDAVSLCPADSRVNFVTHSMGGILLRQYLSKHTIDNLGRVVMLGPPNKGSEVVDQLKNVPGFKAMNGPAGMQLGTDSDSVPKRLGAADFDVGIIAGTSSINLILSTMMPRPNDGKVSVESTKLEGMNDHLSVSATHTFMTRNSQVMGQVIYYLQHGFFER</sequence>
<gene>
    <name evidence="2" type="ORF">HELGO_WM22090</name>
</gene>
<dbReference type="PANTHER" id="PTHR37946">
    <property type="entry name" value="SLL1969 PROTEIN"/>
    <property type="match status" value="1"/>
</dbReference>
<dbReference type="GO" id="GO:0004806">
    <property type="term" value="F:triacylglycerol lipase activity"/>
    <property type="evidence" value="ECO:0007669"/>
    <property type="project" value="UniProtKB-EC"/>
</dbReference>
<dbReference type="InterPro" id="IPR029058">
    <property type="entry name" value="AB_hydrolase_fold"/>
</dbReference>
<accession>A0A6S6UBW8</accession>
<evidence type="ECO:0000259" key="1">
    <source>
        <dbReference type="Pfam" id="PF12697"/>
    </source>
</evidence>
<dbReference type="PANTHER" id="PTHR37946:SF1">
    <property type="entry name" value="SLL1969 PROTEIN"/>
    <property type="match status" value="1"/>
</dbReference>
<dbReference type="Gene3D" id="3.40.50.1820">
    <property type="entry name" value="alpha/beta hydrolase"/>
    <property type="match status" value="1"/>
</dbReference>
<feature type="domain" description="AB hydrolase-1" evidence="1">
    <location>
        <begin position="10"/>
        <end position="122"/>
    </location>
</feature>
<organism evidence="2">
    <name type="scientific">uncultured Thiotrichaceae bacterium</name>
    <dbReference type="NCBI Taxonomy" id="298394"/>
    <lineage>
        <taxon>Bacteria</taxon>
        <taxon>Pseudomonadati</taxon>
        <taxon>Pseudomonadota</taxon>
        <taxon>Gammaproteobacteria</taxon>
        <taxon>Thiotrichales</taxon>
        <taxon>Thiotrichaceae</taxon>
        <taxon>environmental samples</taxon>
    </lineage>
</organism>
<reference evidence="2" key="1">
    <citation type="submission" date="2020-01" db="EMBL/GenBank/DDBJ databases">
        <authorList>
            <person name="Meier V. D."/>
            <person name="Meier V D."/>
        </authorList>
    </citation>
    <scope>NUCLEOTIDE SEQUENCE</scope>
    <source>
        <strain evidence="2">HLG_WM_MAG_09</strain>
    </source>
</reference>
<keyword evidence="2" id="KW-0378">Hydrolase</keyword>
<dbReference type="EMBL" id="CACVAT010000515">
    <property type="protein sequence ID" value="CAA6829319.1"/>
    <property type="molecule type" value="Genomic_DNA"/>
</dbReference>
<proteinExistence type="predicted"/>